<evidence type="ECO:0000256" key="6">
    <source>
        <dbReference type="ARBA" id="ARBA00022777"/>
    </source>
</evidence>
<dbReference type="SMART" id="SM00304">
    <property type="entry name" value="HAMP"/>
    <property type="match status" value="1"/>
</dbReference>
<dbReference type="PANTHER" id="PTHR43047">
    <property type="entry name" value="TWO-COMPONENT HISTIDINE PROTEIN KINASE"/>
    <property type="match status" value="1"/>
</dbReference>
<dbReference type="FunFam" id="3.30.565.10:FF:000006">
    <property type="entry name" value="Sensor histidine kinase WalK"/>
    <property type="match status" value="1"/>
</dbReference>
<dbReference type="SMART" id="SM00388">
    <property type="entry name" value="HisKA"/>
    <property type="match status" value="1"/>
</dbReference>
<feature type="coiled-coil region" evidence="7">
    <location>
        <begin position="274"/>
        <end position="318"/>
    </location>
</feature>
<evidence type="ECO:0000256" key="4">
    <source>
        <dbReference type="ARBA" id="ARBA00022553"/>
    </source>
</evidence>
<dbReference type="SUPFAM" id="SSF55874">
    <property type="entry name" value="ATPase domain of HSP90 chaperone/DNA topoisomerase II/histidine kinase"/>
    <property type="match status" value="1"/>
</dbReference>
<sequence>MSYRGFKRVLGESSLERKCRWWFGVTLGVLLALSFYWSGQKLRDIVRESDVRLGPELVRAAWLQTHFSLELKYLAERQQRSGEAQAPTSSVDAAGFYRELLDSGDRLGTDFDAYSILPQGEQNPERIGAPQFDWEENLFRTYAEMDPPAEGEAIRHVEHYDDEQNVFRYYQPLYATAQCADCHRHVGTISRTGLAEGDLMALVRIEMDQGETRDDIAKYDAIMWGVALTIGVLSMFLLYFIVRYVIVKPVQHLQDVANAVREGDIEKRAEINTRDEFEELAAAFNRMLRQLLRQQDALKEVNGELDGKIDELAQLNLRLFEMNRLKSDFLATMSHELRTPLNSILGFSDVLGSIKTLDDKQRRYVGNIQRSGKMLLEMINDILDLAKMESGRMGVHPTDFPVEAVVVAQSDMARPLSERKNIDLESDCPAGLPLLRQDQAKLQQVLNNLLSNAIKFTPEGGRIMVRVRREMERGVGWLLLEVEDTGIGIGPEDQAIVFEKFRQGASAAPRGDAMTREQGGTGLGLSIVRELCRLLGGEISLSSVVGKGSTFTVRLPWRLTPRADAELDKGVADLTRPMLPPQTSAMLPAPSPPEVARTSS</sequence>
<dbReference type="InterPro" id="IPR005467">
    <property type="entry name" value="His_kinase_dom"/>
</dbReference>
<evidence type="ECO:0000256" key="9">
    <source>
        <dbReference type="SAM" id="Phobius"/>
    </source>
</evidence>
<evidence type="ECO:0000256" key="3">
    <source>
        <dbReference type="ARBA" id="ARBA00012438"/>
    </source>
</evidence>
<keyword evidence="6 12" id="KW-0418">Kinase</keyword>
<proteinExistence type="predicted"/>
<dbReference type="EMBL" id="SJPH01000004">
    <property type="protein sequence ID" value="TWT43378.1"/>
    <property type="molecule type" value="Genomic_DNA"/>
</dbReference>
<evidence type="ECO:0000256" key="8">
    <source>
        <dbReference type="SAM" id="MobiDB-lite"/>
    </source>
</evidence>
<dbReference type="EC" id="2.7.13.3" evidence="3"/>
<dbReference type="Pfam" id="PF02518">
    <property type="entry name" value="HATPase_c"/>
    <property type="match status" value="1"/>
</dbReference>
<keyword evidence="7" id="KW-0175">Coiled coil</keyword>
<dbReference type="PROSITE" id="PS50885">
    <property type="entry name" value="HAMP"/>
    <property type="match status" value="1"/>
</dbReference>
<evidence type="ECO:0000313" key="13">
    <source>
        <dbReference type="Proteomes" id="UP000318995"/>
    </source>
</evidence>
<comment type="caution">
    <text evidence="12">The sequence shown here is derived from an EMBL/GenBank/DDBJ whole genome shotgun (WGS) entry which is preliminary data.</text>
</comment>
<dbReference type="Pfam" id="PF00672">
    <property type="entry name" value="HAMP"/>
    <property type="match status" value="1"/>
</dbReference>
<gene>
    <name evidence="12" type="primary">luxQ</name>
    <name evidence="12" type="ORF">Pla111_23290</name>
</gene>
<evidence type="ECO:0000256" key="1">
    <source>
        <dbReference type="ARBA" id="ARBA00000085"/>
    </source>
</evidence>
<dbReference type="CDD" id="cd00082">
    <property type="entry name" value="HisKA"/>
    <property type="match status" value="1"/>
</dbReference>
<dbReference type="Gene3D" id="1.10.287.130">
    <property type="match status" value="1"/>
</dbReference>
<evidence type="ECO:0000313" key="12">
    <source>
        <dbReference type="EMBL" id="TWT43378.1"/>
    </source>
</evidence>
<feature type="domain" description="HAMP" evidence="11">
    <location>
        <begin position="244"/>
        <end position="296"/>
    </location>
</feature>
<dbReference type="InterPro" id="IPR003594">
    <property type="entry name" value="HATPase_dom"/>
</dbReference>
<feature type="transmembrane region" description="Helical" evidence="9">
    <location>
        <begin position="221"/>
        <end position="242"/>
    </location>
</feature>
<dbReference type="CDD" id="cd06225">
    <property type="entry name" value="HAMP"/>
    <property type="match status" value="1"/>
</dbReference>
<dbReference type="SUPFAM" id="SSF158472">
    <property type="entry name" value="HAMP domain-like"/>
    <property type="match status" value="1"/>
</dbReference>
<dbReference type="InterPro" id="IPR004358">
    <property type="entry name" value="Sig_transdc_His_kin-like_C"/>
</dbReference>
<evidence type="ECO:0000259" key="11">
    <source>
        <dbReference type="PROSITE" id="PS50885"/>
    </source>
</evidence>
<reference evidence="12 13" key="1">
    <citation type="submission" date="2019-02" db="EMBL/GenBank/DDBJ databases">
        <title>Deep-cultivation of Planctomycetes and their phenomic and genomic characterization uncovers novel biology.</title>
        <authorList>
            <person name="Wiegand S."/>
            <person name="Jogler M."/>
            <person name="Boedeker C."/>
            <person name="Pinto D."/>
            <person name="Vollmers J."/>
            <person name="Rivas-Marin E."/>
            <person name="Kohn T."/>
            <person name="Peeters S.H."/>
            <person name="Heuer A."/>
            <person name="Rast P."/>
            <person name="Oberbeckmann S."/>
            <person name="Bunk B."/>
            <person name="Jeske O."/>
            <person name="Meyerdierks A."/>
            <person name="Storesund J.E."/>
            <person name="Kallscheuer N."/>
            <person name="Luecker S."/>
            <person name="Lage O.M."/>
            <person name="Pohl T."/>
            <person name="Merkel B.J."/>
            <person name="Hornburger P."/>
            <person name="Mueller R.-W."/>
            <person name="Bruemmer F."/>
            <person name="Labrenz M."/>
            <person name="Spormann A.M."/>
            <person name="Op Den Camp H."/>
            <person name="Overmann J."/>
            <person name="Amann R."/>
            <person name="Jetten M.S.M."/>
            <person name="Mascher T."/>
            <person name="Medema M.H."/>
            <person name="Devos D.P."/>
            <person name="Kaster A.-K."/>
            <person name="Ovreas L."/>
            <person name="Rohde M."/>
            <person name="Galperin M.Y."/>
            <person name="Jogler C."/>
        </authorList>
    </citation>
    <scope>NUCLEOTIDE SEQUENCE [LARGE SCALE GENOMIC DNA]</scope>
    <source>
        <strain evidence="12 13">Pla111</strain>
    </source>
</reference>
<dbReference type="PANTHER" id="PTHR43047:SF72">
    <property type="entry name" value="OSMOSENSING HISTIDINE PROTEIN KINASE SLN1"/>
    <property type="match status" value="1"/>
</dbReference>
<dbReference type="PROSITE" id="PS50109">
    <property type="entry name" value="HIS_KIN"/>
    <property type="match status" value="1"/>
</dbReference>
<name>A0A5C5VXK9_9BACT</name>
<dbReference type="PRINTS" id="PR00344">
    <property type="entry name" value="BCTRLSENSOR"/>
</dbReference>
<dbReference type="CDD" id="cd16922">
    <property type="entry name" value="HATPase_EvgS-ArcB-TorS-like"/>
    <property type="match status" value="1"/>
</dbReference>
<dbReference type="InterPro" id="IPR003661">
    <property type="entry name" value="HisK_dim/P_dom"/>
</dbReference>
<organism evidence="12 13">
    <name type="scientific">Botrimarina hoheduenensis</name>
    <dbReference type="NCBI Taxonomy" id="2528000"/>
    <lineage>
        <taxon>Bacteria</taxon>
        <taxon>Pseudomonadati</taxon>
        <taxon>Planctomycetota</taxon>
        <taxon>Planctomycetia</taxon>
        <taxon>Pirellulales</taxon>
        <taxon>Lacipirellulaceae</taxon>
        <taxon>Botrimarina</taxon>
    </lineage>
</organism>
<dbReference type="InterPro" id="IPR003660">
    <property type="entry name" value="HAMP_dom"/>
</dbReference>
<keyword evidence="4" id="KW-0597">Phosphoprotein</keyword>
<evidence type="ECO:0000256" key="7">
    <source>
        <dbReference type="SAM" id="Coils"/>
    </source>
</evidence>
<feature type="transmembrane region" description="Helical" evidence="9">
    <location>
        <begin position="21"/>
        <end position="39"/>
    </location>
</feature>
<dbReference type="GO" id="GO:0009927">
    <property type="term" value="F:histidine phosphotransfer kinase activity"/>
    <property type="evidence" value="ECO:0007669"/>
    <property type="project" value="TreeGrafter"/>
</dbReference>
<evidence type="ECO:0000259" key="10">
    <source>
        <dbReference type="PROSITE" id="PS50109"/>
    </source>
</evidence>
<protein>
    <recommendedName>
        <fullName evidence="3">histidine kinase</fullName>
        <ecNumber evidence="3">2.7.13.3</ecNumber>
    </recommendedName>
</protein>
<dbReference type="RefSeq" id="WP_146574439.1">
    <property type="nucleotide sequence ID" value="NZ_SJPH01000004.1"/>
</dbReference>
<keyword evidence="9" id="KW-0812">Transmembrane</keyword>
<comment type="catalytic activity">
    <reaction evidence="1">
        <text>ATP + protein L-histidine = ADP + protein N-phospho-L-histidine.</text>
        <dbReference type="EC" id="2.7.13.3"/>
    </reaction>
</comment>
<dbReference type="Proteomes" id="UP000318995">
    <property type="component" value="Unassembled WGS sequence"/>
</dbReference>
<keyword evidence="5 12" id="KW-0808">Transferase</keyword>
<keyword evidence="9" id="KW-0472">Membrane</keyword>
<evidence type="ECO:0000256" key="5">
    <source>
        <dbReference type="ARBA" id="ARBA00022679"/>
    </source>
</evidence>
<feature type="region of interest" description="Disordered" evidence="8">
    <location>
        <begin position="576"/>
        <end position="600"/>
    </location>
</feature>
<dbReference type="GO" id="GO:0000155">
    <property type="term" value="F:phosphorelay sensor kinase activity"/>
    <property type="evidence" value="ECO:0007669"/>
    <property type="project" value="InterPro"/>
</dbReference>
<dbReference type="InterPro" id="IPR036890">
    <property type="entry name" value="HATPase_C_sf"/>
</dbReference>
<dbReference type="AlphaFoldDB" id="A0A5C5VXK9"/>
<dbReference type="GO" id="GO:0005886">
    <property type="term" value="C:plasma membrane"/>
    <property type="evidence" value="ECO:0007669"/>
    <property type="project" value="TreeGrafter"/>
</dbReference>
<dbReference type="Pfam" id="PF00512">
    <property type="entry name" value="HisKA"/>
    <property type="match status" value="1"/>
</dbReference>
<comment type="subcellular location">
    <subcellularLocation>
        <location evidence="2">Membrane</location>
    </subcellularLocation>
</comment>
<keyword evidence="13" id="KW-1185">Reference proteome</keyword>
<dbReference type="Gene3D" id="6.10.340.10">
    <property type="match status" value="1"/>
</dbReference>
<feature type="domain" description="Histidine kinase" evidence="10">
    <location>
        <begin position="332"/>
        <end position="559"/>
    </location>
</feature>
<dbReference type="SMART" id="SM00387">
    <property type="entry name" value="HATPase_c"/>
    <property type="match status" value="1"/>
</dbReference>
<dbReference type="InterPro" id="IPR036097">
    <property type="entry name" value="HisK_dim/P_sf"/>
</dbReference>
<dbReference type="OrthoDB" id="9813394at2"/>
<evidence type="ECO:0000256" key="2">
    <source>
        <dbReference type="ARBA" id="ARBA00004370"/>
    </source>
</evidence>
<dbReference type="SUPFAM" id="SSF47384">
    <property type="entry name" value="Homodimeric domain of signal transducing histidine kinase"/>
    <property type="match status" value="1"/>
</dbReference>
<dbReference type="Gene3D" id="3.30.565.10">
    <property type="entry name" value="Histidine kinase-like ATPase, C-terminal domain"/>
    <property type="match status" value="1"/>
</dbReference>
<keyword evidence="9" id="KW-1133">Transmembrane helix</keyword>
<accession>A0A5C5VXK9</accession>